<dbReference type="Proteomes" id="UP000541444">
    <property type="component" value="Unassembled WGS sequence"/>
</dbReference>
<keyword evidence="3" id="KW-1185">Reference proteome</keyword>
<feature type="chain" id="PRO_5029998800" description="High-affinity nitrate transporter" evidence="1">
    <location>
        <begin position="22"/>
        <end position="207"/>
    </location>
</feature>
<accession>A0A7J7L3I5</accession>
<dbReference type="EMBL" id="JACGCM010002660">
    <property type="protein sequence ID" value="KAF6137186.1"/>
    <property type="molecule type" value="Genomic_DNA"/>
</dbReference>
<dbReference type="PIRSF" id="PIRSF012939">
    <property type="entry name" value="Transpt_NO3_Nar2"/>
    <property type="match status" value="1"/>
</dbReference>
<sequence>MASHLLISSLLILCLAEACYGTVLFSSLKRTLLLQVTPKPGDVLKAGEDKITVTWSMNQSFPVGTDEAYKTVKVKLCFAPISQVDRAWRKTKAELKKDKTCQFKIFVGSYELSSKKTQQSFDYSIAKNVPTATFFVRIYAYNAEDHEVAFGQTTDATKKTNLFTIESITGRHTSIDIAAGCFSAFSIFALLGFFIAEKRRGRNSQKN</sequence>
<dbReference type="GO" id="GO:0010167">
    <property type="term" value="P:response to nitrate"/>
    <property type="evidence" value="ECO:0007669"/>
    <property type="project" value="UniProtKB-UniRule"/>
</dbReference>
<keyword evidence="1" id="KW-0472">Membrane</keyword>
<dbReference type="GO" id="GO:0005886">
    <property type="term" value="C:plasma membrane"/>
    <property type="evidence" value="ECO:0007669"/>
    <property type="project" value="UniProtKB-UniRule"/>
</dbReference>
<evidence type="ECO:0000313" key="2">
    <source>
        <dbReference type="EMBL" id="KAF6137186.1"/>
    </source>
</evidence>
<protein>
    <recommendedName>
        <fullName evidence="1">High-affinity nitrate transporter</fullName>
    </recommendedName>
</protein>
<gene>
    <name evidence="2" type="ORF">GIB67_030950</name>
</gene>
<evidence type="ECO:0000256" key="1">
    <source>
        <dbReference type="PIRNR" id="PIRNR012939"/>
    </source>
</evidence>
<comment type="function">
    <text evidence="1">Involved in nitrate transport.</text>
</comment>
<organism evidence="2 3">
    <name type="scientific">Kingdonia uniflora</name>
    <dbReference type="NCBI Taxonomy" id="39325"/>
    <lineage>
        <taxon>Eukaryota</taxon>
        <taxon>Viridiplantae</taxon>
        <taxon>Streptophyta</taxon>
        <taxon>Embryophyta</taxon>
        <taxon>Tracheophyta</taxon>
        <taxon>Spermatophyta</taxon>
        <taxon>Magnoliopsida</taxon>
        <taxon>Ranunculales</taxon>
        <taxon>Circaeasteraceae</taxon>
        <taxon>Kingdonia</taxon>
    </lineage>
</organism>
<keyword evidence="1" id="KW-0534">Nitrate assimilation</keyword>
<comment type="caution">
    <text evidence="2">The sequence shown here is derived from an EMBL/GenBank/DDBJ whole genome shotgun (WGS) entry which is preliminary data.</text>
</comment>
<dbReference type="Pfam" id="PF16974">
    <property type="entry name" value="NAR2"/>
    <property type="match status" value="1"/>
</dbReference>
<comment type="similarity">
    <text evidence="1">Belongs to the NAR2 family.</text>
</comment>
<keyword evidence="1" id="KW-1003">Cell membrane</keyword>
<feature type="signal peptide" evidence="1">
    <location>
        <begin position="1"/>
        <end position="21"/>
    </location>
</feature>
<keyword evidence="1" id="KW-1133">Transmembrane helix</keyword>
<name>A0A7J7L3I5_9MAGN</name>
<feature type="transmembrane region" description="Helical" evidence="1">
    <location>
        <begin position="177"/>
        <end position="196"/>
    </location>
</feature>
<dbReference type="PANTHER" id="PTHR34806">
    <property type="entry name" value="HIGH-AFFINITY NITRATE TRANSPORTER 3.2"/>
    <property type="match status" value="1"/>
</dbReference>
<dbReference type="PANTHER" id="PTHR34806:SF1">
    <property type="entry name" value="HIGH-AFFINITY NITRATE TRANSPORTER 3.1"/>
    <property type="match status" value="1"/>
</dbReference>
<dbReference type="AlphaFoldDB" id="A0A7J7L3I5"/>
<reference evidence="2 3" key="1">
    <citation type="journal article" date="2020" name="IScience">
        <title>Genome Sequencing of the Endangered Kingdonia uniflora (Circaeasteraceae, Ranunculales) Reveals Potential Mechanisms of Evolutionary Specialization.</title>
        <authorList>
            <person name="Sun Y."/>
            <person name="Deng T."/>
            <person name="Zhang A."/>
            <person name="Moore M.J."/>
            <person name="Landis J.B."/>
            <person name="Lin N."/>
            <person name="Zhang H."/>
            <person name="Zhang X."/>
            <person name="Huang J."/>
            <person name="Zhang X."/>
            <person name="Sun H."/>
            <person name="Wang H."/>
        </authorList>
    </citation>
    <scope>NUCLEOTIDE SEQUENCE [LARGE SCALE GENOMIC DNA]</scope>
    <source>
        <strain evidence="2">TB1705</strain>
        <tissue evidence="2">Leaf</tissue>
    </source>
</reference>
<dbReference type="GO" id="GO:0015112">
    <property type="term" value="F:nitrate transmembrane transporter activity"/>
    <property type="evidence" value="ECO:0007669"/>
    <property type="project" value="TreeGrafter"/>
</dbReference>
<keyword evidence="1" id="KW-0812">Transmembrane</keyword>
<evidence type="ECO:0000313" key="3">
    <source>
        <dbReference type="Proteomes" id="UP000541444"/>
    </source>
</evidence>
<dbReference type="OrthoDB" id="2015470at2759"/>
<proteinExistence type="inferred from homology"/>
<dbReference type="InterPro" id="IPR016605">
    <property type="entry name" value="Transptr_NO3_Nar2"/>
</dbReference>
<dbReference type="GO" id="GO:0042128">
    <property type="term" value="P:nitrate assimilation"/>
    <property type="evidence" value="ECO:0007669"/>
    <property type="project" value="UniProtKB-UniRule"/>
</dbReference>
<keyword evidence="1" id="KW-0732">Signal</keyword>